<proteinExistence type="predicted"/>
<evidence type="ECO:0000313" key="1">
    <source>
        <dbReference type="EMBL" id="SFT93876.1"/>
    </source>
</evidence>
<evidence type="ECO:0000313" key="2">
    <source>
        <dbReference type="Proteomes" id="UP000183371"/>
    </source>
</evidence>
<keyword evidence="2" id="KW-1185">Reference proteome</keyword>
<gene>
    <name evidence="1" type="ORF">SAMN05444141_105105</name>
</gene>
<protein>
    <submittedName>
        <fullName evidence="1">Uncharacterized protein</fullName>
    </submittedName>
</protein>
<organism evidence="1 2">
    <name type="scientific">Pseudovibrio denitrificans</name>
    <dbReference type="NCBI Taxonomy" id="258256"/>
    <lineage>
        <taxon>Bacteria</taxon>
        <taxon>Pseudomonadati</taxon>
        <taxon>Pseudomonadota</taxon>
        <taxon>Alphaproteobacteria</taxon>
        <taxon>Hyphomicrobiales</taxon>
        <taxon>Stappiaceae</taxon>
        <taxon>Pseudovibrio</taxon>
    </lineage>
</organism>
<dbReference type="EMBL" id="FPBD01000005">
    <property type="protein sequence ID" value="SFT93876.1"/>
    <property type="molecule type" value="Genomic_DNA"/>
</dbReference>
<dbReference type="AlphaFoldDB" id="A0A1I7C385"/>
<dbReference type="Proteomes" id="UP000183371">
    <property type="component" value="Unassembled WGS sequence"/>
</dbReference>
<name>A0A1I7C385_9HYPH</name>
<reference evidence="2" key="1">
    <citation type="submission" date="2016-10" db="EMBL/GenBank/DDBJ databases">
        <authorList>
            <person name="Varghese N."/>
            <person name="Submissions S."/>
        </authorList>
    </citation>
    <scope>NUCLEOTIDE SEQUENCE [LARGE SCALE GENOMIC DNA]</scope>
    <source>
        <strain evidence="2">DSM 17465</strain>
    </source>
</reference>
<accession>A0A1I7C385</accession>
<sequence>MQASVAQQVEAAQKAPTERLNCKRATTDLGADHVYEKSMLATSALFLLSQFVPR</sequence>